<dbReference type="AlphaFoldDB" id="A0A2K8Z1T7"/>
<dbReference type="PANTHER" id="PTHR44591">
    <property type="entry name" value="STRESS RESPONSE REGULATOR PROTEIN 1"/>
    <property type="match status" value="1"/>
</dbReference>
<dbReference type="Gene3D" id="3.40.50.2300">
    <property type="match status" value="1"/>
</dbReference>
<dbReference type="KEGG" id="spir:CWM47_19655"/>
<gene>
    <name evidence="4" type="ORF">CWM47_19655</name>
</gene>
<dbReference type="Proteomes" id="UP000232883">
    <property type="component" value="Chromosome"/>
</dbReference>
<evidence type="ECO:0000259" key="3">
    <source>
        <dbReference type="PROSITE" id="PS50110"/>
    </source>
</evidence>
<feature type="domain" description="Response regulatory" evidence="3">
    <location>
        <begin position="5"/>
        <end position="127"/>
    </location>
</feature>
<evidence type="ECO:0000313" key="4">
    <source>
        <dbReference type="EMBL" id="AUD03847.1"/>
    </source>
</evidence>
<dbReference type="OrthoDB" id="958614at2"/>
<proteinExistence type="predicted"/>
<dbReference type="SUPFAM" id="SSF52172">
    <property type="entry name" value="CheY-like"/>
    <property type="match status" value="1"/>
</dbReference>
<keyword evidence="5" id="KW-1185">Reference proteome</keyword>
<reference evidence="4 5" key="1">
    <citation type="submission" date="2017-11" db="EMBL/GenBank/DDBJ databases">
        <title>Taxonomic description and genome sequences of Spirosoma HA7 sp. nov., isolated from pollen microhabitat of Corylus avellana.</title>
        <authorList>
            <person name="Ambika Manirajan B."/>
            <person name="Suarez C."/>
            <person name="Ratering S."/>
            <person name="Geissler-Plaum R."/>
            <person name="Cardinale M."/>
            <person name="Sylvia S."/>
        </authorList>
    </citation>
    <scope>NUCLEOTIDE SEQUENCE [LARGE SCALE GENOMIC DNA]</scope>
    <source>
        <strain evidence="4 5">HA7</strain>
    </source>
</reference>
<evidence type="ECO:0000256" key="2">
    <source>
        <dbReference type="PROSITE-ProRule" id="PRU00169"/>
    </source>
</evidence>
<dbReference type="SMART" id="SM00448">
    <property type="entry name" value="REC"/>
    <property type="match status" value="1"/>
</dbReference>
<dbReference type="PROSITE" id="PS50110">
    <property type="entry name" value="RESPONSE_REGULATORY"/>
    <property type="match status" value="1"/>
</dbReference>
<organism evidence="4 5">
    <name type="scientific">Spirosoma pollinicola</name>
    <dbReference type="NCBI Taxonomy" id="2057025"/>
    <lineage>
        <taxon>Bacteria</taxon>
        <taxon>Pseudomonadati</taxon>
        <taxon>Bacteroidota</taxon>
        <taxon>Cytophagia</taxon>
        <taxon>Cytophagales</taxon>
        <taxon>Cytophagaceae</taxon>
        <taxon>Spirosoma</taxon>
    </lineage>
</organism>
<dbReference type="PANTHER" id="PTHR44591:SF3">
    <property type="entry name" value="RESPONSE REGULATORY DOMAIN-CONTAINING PROTEIN"/>
    <property type="match status" value="1"/>
</dbReference>
<sequence>MDEFPIIFIDADEDDHDMFKQAIAELNLTHPVLVFSEGKTALNYLTTTHQLPFLIISEISMPGMSGLELRQQIDKDSQLRRKCIPFIFMTHPVIDSLIEEAYELTIQGMFEKKVTFEAWKTQLAAIIAYWTECQHPKRFLK</sequence>
<protein>
    <submittedName>
        <fullName evidence="4">Response regulator</fullName>
    </submittedName>
</protein>
<dbReference type="EMBL" id="CP025096">
    <property type="protein sequence ID" value="AUD03847.1"/>
    <property type="molecule type" value="Genomic_DNA"/>
</dbReference>
<dbReference type="GO" id="GO:0000160">
    <property type="term" value="P:phosphorelay signal transduction system"/>
    <property type="evidence" value="ECO:0007669"/>
    <property type="project" value="InterPro"/>
</dbReference>
<dbReference type="InterPro" id="IPR011006">
    <property type="entry name" value="CheY-like_superfamily"/>
</dbReference>
<comment type="caution">
    <text evidence="2">Lacks conserved residue(s) required for the propagation of feature annotation.</text>
</comment>
<name>A0A2K8Z1T7_9BACT</name>
<evidence type="ECO:0000256" key="1">
    <source>
        <dbReference type="ARBA" id="ARBA00022553"/>
    </source>
</evidence>
<dbReference type="Pfam" id="PF00072">
    <property type="entry name" value="Response_reg"/>
    <property type="match status" value="1"/>
</dbReference>
<dbReference type="InterPro" id="IPR050595">
    <property type="entry name" value="Bact_response_regulator"/>
</dbReference>
<accession>A0A2K8Z1T7</accession>
<keyword evidence="1" id="KW-0597">Phosphoprotein</keyword>
<dbReference type="RefSeq" id="WP_100989914.1">
    <property type="nucleotide sequence ID" value="NZ_CP025096.1"/>
</dbReference>
<dbReference type="InterPro" id="IPR001789">
    <property type="entry name" value="Sig_transdc_resp-reg_receiver"/>
</dbReference>
<evidence type="ECO:0000313" key="5">
    <source>
        <dbReference type="Proteomes" id="UP000232883"/>
    </source>
</evidence>